<evidence type="ECO:0000313" key="3">
    <source>
        <dbReference type="Proteomes" id="UP000672097"/>
    </source>
</evidence>
<name>A0ABS5E0Z7_9BURK</name>
<protein>
    <submittedName>
        <fullName evidence="2">[NiFe]-hydrogenase assembly chaperone HybE</fullName>
    </submittedName>
</protein>
<dbReference type="Proteomes" id="UP000672097">
    <property type="component" value="Unassembled WGS sequence"/>
</dbReference>
<organism evidence="2 3">
    <name type="scientific">Ideonella paludis</name>
    <dbReference type="NCBI Taxonomy" id="1233411"/>
    <lineage>
        <taxon>Bacteria</taxon>
        <taxon>Pseudomonadati</taxon>
        <taxon>Pseudomonadota</taxon>
        <taxon>Betaproteobacteria</taxon>
        <taxon>Burkholderiales</taxon>
        <taxon>Sphaerotilaceae</taxon>
        <taxon>Ideonella</taxon>
    </lineage>
</organism>
<feature type="compositionally biased region" description="Polar residues" evidence="1">
    <location>
        <begin position="165"/>
        <end position="175"/>
    </location>
</feature>
<feature type="region of interest" description="Disordered" evidence="1">
    <location>
        <begin position="161"/>
        <end position="180"/>
    </location>
</feature>
<keyword evidence="3" id="KW-1185">Reference proteome</keyword>
<dbReference type="InterPro" id="IPR023994">
    <property type="entry name" value="NiFe-hyd_HybE"/>
</dbReference>
<dbReference type="Pfam" id="PF11939">
    <property type="entry name" value="NiFe-hyd_HybE"/>
    <property type="match status" value="1"/>
</dbReference>
<accession>A0ABS5E0Z7</accession>
<sequence>MRLSPAAQARVHLLTQVFEHIALTRFQGLGLLHPGLRVQAVGFAEVQEGPQQVCLQGVLITPWFMSLLRLPLEARQGAGLRPGESATRSFAAQRCDFIAAHEPLLGHFESCSLFSPMADFADQTAAVLTAHEVLRQMAVSGAAPLAPTAVAPSRAQPAVPAPAVTLSTGTPSPQLSEPMPARRGFLLGLRAKRVTP</sequence>
<dbReference type="EMBL" id="JAGQDG010000007">
    <property type="protein sequence ID" value="MBQ0937091.1"/>
    <property type="molecule type" value="Genomic_DNA"/>
</dbReference>
<dbReference type="RefSeq" id="WP_210810537.1">
    <property type="nucleotide sequence ID" value="NZ_JAGQDG010000007.1"/>
</dbReference>
<reference evidence="2 3" key="1">
    <citation type="submission" date="2021-04" db="EMBL/GenBank/DDBJ databases">
        <title>The genome sequence of type strain Ideonella paludis KCTC 32238.</title>
        <authorList>
            <person name="Liu Y."/>
        </authorList>
    </citation>
    <scope>NUCLEOTIDE SEQUENCE [LARGE SCALE GENOMIC DNA]</scope>
    <source>
        <strain evidence="2 3">KCTC 32238</strain>
    </source>
</reference>
<dbReference type="InterPro" id="IPR038530">
    <property type="entry name" value="NiFe-hyd_HybE_sf"/>
</dbReference>
<dbReference type="Gene3D" id="3.30.1460.40">
    <property type="entry name" value="[NiFe]-hydrogenase assembly chaperone, HybE"/>
    <property type="match status" value="1"/>
</dbReference>
<evidence type="ECO:0000313" key="2">
    <source>
        <dbReference type="EMBL" id="MBQ0937091.1"/>
    </source>
</evidence>
<comment type="caution">
    <text evidence="2">The sequence shown here is derived from an EMBL/GenBank/DDBJ whole genome shotgun (WGS) entry which is preliminary data.</text>
</comment>
<gene>
    <name evidence="2" type="primary">hybE</name>
    <name evidence="2" type="ORF">KAK11_17325</name>
</gene>
<dbReference type="NCBIfam" id="TIGR03993">
    <property type="entry name" value="hydrog_HybE"/>
    <property type="match status" value="1"/>
</dbReference>
<proteinExistence type="predicted"/>
<evidence type="ECO:0000256" key="1">
    <source>
        <dbReference type="SAM" id="MobiDB-lite"/>
    </source>
</evidence>